<feature type="compositionally biased region" description="Polar residues" evidence="1">
    <location>
        <begin position="115"/>
        <end position="134"/>
    </location>
</feature>
<evidence type="ECO:0000313" key="2">
    <source>
        <dbReference type="EMBL" id="KKM95287.1"/>
    </source>
</evidence>
<accession>A0A0F9PQ69</accession>
<name>A0A0F9PQ69_9ZZZZ</name>
<proteinExistence type="predicted"/>
<reference evidence="2" key="1">
    <citation type="journal article" date="2015" name="Nature">
        <title>Complex archaea that bridge the gap between prokaryotes and eukaryotes.</title>
        <authorList>
            <person name="Spang A."/>
            <person name="Saw J.H."/>
            <person name="Jorgensen S.L."/>
            <person name="Zaremba-Niedzwiedzka K."/>
            <person name="Martijn J."/>
            <person name="Lind A.E."/>
            <person name="van Eijk R."/>
            <person name="Schleper C."/>
            <person name="Guy L."/>
            <person name="Ettema T.J."/>
        </authorList>
    </citation>
    <scope>NUCLEOTIDE SEQUENCE</scope>
</reference>
<feature type="region of interest" description="Disordered" evidence="1">
    <location>
        <begin position="110"/>
        <end position="134"/>
    </location>
</feature>
<dbReference type="AlphaFoldDB" id="A0A0F9PQ69"/>
<gene>
    <name evidence="2" type="ORF">LCGC14_1189630</name>
</gene>
<protein>
    <submittedName>
        <fullName evidence="2">Uncharacterized protein</fullName>
    </submittedName>
</protein>
<comment type="caution">
    <text evidence="2">The sequence shown here is derived from an EMBL/GenBank/DDBJ whole genome shotgun (WGS) entry which is preliminary data.</text>
</comment>
<evidence type="ECO:0000256" key="1">
    <source>
        <dbReference type="SAM" id="MobiDB-lite"/>
    </source>
</evidence>
<dbReference type="EMBL" id="LAZR01006026">
    <property type="protein sequence ID" value="KKM95287.1"/>
    <property type="molecule type" value="Genomic_DNA"/>
</dbReference>
<organism evidence="2">
    <name type="scientific">marine sediment metagenome</name>
    <dbReference type="NCBI Taxonomy" id="412755"/>
    <lineage>
        <taxon>unclassified sequences</taxon>
        <taxon>metagenomes</taxon>
        <taxon>ecological metagenomes</taxon>
    </lineage>
</organism>
<sequence length="236" mass="27407">MAKKTWIKVKRGILAPKHRETLGKRLWLYLYLLDKADWEAGMIYGWKDKDEADDINMPWRTLQGQRQQLEKDDYITCHIRQYNIDIEIHNWTNPREYSGKLYNKKNRGYVKSRTPKTGQVASKQRTTTFNSQTTSEKPQITKVVVNRSSIKRALFEAGIHGEKIQQQLSSLPHMTAEYIKAHAYKAEREGTDKGLLIHKMKSGDPMPENGGHQEGCGCDECRQKYVTGKYAEHVEH</sequence>